<evidence type="ECO:0000313" key="2">
    <source>
        <dbReference type="Proteomes" id="UP000198752"/>
    </source>
</evidence>
<gene>
    <name evidence="1" type="ORF">SAMN02982927_02925</name>
</gene>
<sequence>MGYKATSNTMNLYITMSLNSTDPDVKKITKKIEDHVQQFLTSDEAIKAIGDDNYNIVIRSKDKKKMN</sequence>
<proteinExistence type="predicted"/>
<dbReference type="EMBL" id="FOOY01000024">
    <property type="protein sequence ID" value="SFG83527.1"/>
    <property type="molecule type" value="Genomic_DNA"/>
</dbReference>
<organism evidence="1 2">
    <name type="scientific">Sporolactobacillus nakayamae</name>
    <dbReference type="NCBI Taxonomy" id="269670"/>
    <lineage>
        <taxon>Bacteria</taxon>
        <taxon>Bacillati</taxon>
        <taxon>Bacillota</taxon>
        <taxon>Bacilli</taxon>
        <taxon>Bacillales</taxon>
        <taxon>Sporolactobacillaceae</taxon>
        <taxon>Sporolactobacillus</taxon>
    </lineage>
</organism>
<dbReference type="AlphaFoldDB" id="A0A1I2V5Q2"/>
<evidence type="ECO:0000313" key="1">
    <source>
        <dbReference type="EMBL" id="SFG83527.1"/>
    </source>
</evidence>
<protein>
    <submittedName>
        <fullName evidence="1">Uncharacterized protein</fullName>
    </submittedName>
</protein>
<reference evidence="2" key="1">
    <citation type="submission" date="2016-10" db="EMBL/GenBank/DDBJ databases">
        <authorList>
            <person name="Varghese N."/>
            <person name="Submissions S."/>
        </authorList>
    </citation>
    <scope>NUCLEOTIDE SEQUENCE [LARGE SCALE GENOMIC DNA]</scope>
    <source>
        <strain evidence="2">ATCC 700379</strain>
    </source>
</reference>
<keyword evidence="2" id="KW-1185">Reference proteome</keyword>
<dbReference type="Proteomes" id="UP000198752">
    <property type="component" value="Unassembled WGS sequence"/>
</dbReference>
<name>A0A1I2V5Q2_9BACL</name>
<accession>A0A1I2V5Q2</accession>